<name>A0A101TFF2_9ACTN</name>
<dbReference type="Proteomes" id="UP000053429">
    <property type="component" value="Unassembled WGS sequence"/>
</dbReference>
<dbReference type="CDD" id="cd02440">
    <property type="entry name" value="AdoMet_MTases"/>
    <property type="match status" value="1"/>
</dbReference>
<evidence type="ECO:0000259" key="3">
    <source>
        <dbReference type="Pfam" id="PF13649"/>
    </source>
</evidence>
<dbReference type="EMBL" id="LMWY01000065">
    <property type="protein sequence ID" value="KUN91445.1"/>
    <property type="molecule type" value="Genomic_DNA"/>
</dbReference>
<comment type="caution">
    <text evidence="4">The sequence shown here is derived from an EMBL/GenBank/DDBJ whole genome shotgun (WGS) entry which is preliminary data.</text>
</comment>
<dbReference type="InterPro" id="IPR029063">
    <property type="entry name" value="SAM-dependent_MTases_sf"/>
</dbReference>
<evidence type="ECO:0000313" key="4">
    <source>
        <dbReference type="EMBL" id="KUN91445.1"/>
    </source>
</evidence>
<keyword evidence="5" id="KW-1185">Reference proteome</keyword>
<organism evidence="4 5">
    <name type="scientific">Streptomyces caeruleatus</name>
    <dbReference type="NCBI Taxonomy" id="661399"/>
    <lineage>
        <taxon>Bacteria</taxon>
        <taxon>Bacillati</taxon>
        <taxon>Actinomycetota</taxon>
        <taxon>Actinomycetes</taxon>
        <taxon>Kitasatosporales</taxon>
        <taxon>Streptomycetaceae</taxon>
        <taxon>Streptomyces</taxon>
    </lineage>
</organism>
<evidence type="ECO:0000256" key="2">
    <source>
        <dbReference type="ARBA" id="ARBA00022679"/>
    </source>
</evidence>
<keyword evidence="2 4" id="KW-0808">Transferase</keyword>
<dbReference type="Gene3D" id="3.40.50.150">
    <property type="entry name" value="Vaccinia Virus protein VP39"/>
    <property type="match status" value="1"/>
</dbReference>
<dbReference type="PANTHER" id="PTHR43861">
    <property type="entry name" value="TRANS-ACONITATE 2-METHYLTRANSFERASE-RELATED"/>
    <property type="match status" value="1"/>
</dbReference>
<accession>A0A101TFF2</accession>
<proteinExistence type="predicted"/>
<dbReference type="GO" id="GO:0032259">
    <property type="term" value="P:methylation"/>
    <property type="evidence" value="ECO:0007669"/>
    <property type="project" value="UniProtKB-KW"/>
</dbReference>
<dbReference type="GO" id="GO:0017000">
    <property type="term" value="P:antibiotic biosynthetic process"/>
    <property type="evidence" value="ECO:0007669"/>
    <property type="project" value="UniProtKB-ARBA"/>
</dbReference>
<evidence type="ECO:0000256" key="1">
    <source>
        <dbReference type="ARBA" id="ARBA00022603"/>
    </source>
</evidence>
<reference evidence="4 5" key="1">
    <citation type="submission" date="2015-10" db="EMBL/GenBank/DDBJ databases">
        <title>Draft genome sequence of Streptomyces caeruleatus NRRL B-24802, type strain for the species Streptomyces caeruleatus.</title>
        <authorList>
            <person name="Ruckert C."/>
            <person name="Winkler A."/>
            <person name="Kalinowski J."/>
            <person name="Kampfer P."/>
            <person name="Glaeser S."/>
        </authorList>
    </citation>
    <scope>NUCLEOTIDE SEQUENCE [LARGE SCALE GENOMIC DNA]</scope>
    <source>
        <strain evidence="4 5">NRRL B-24802</strain>
    </source>
</reference>
<dbReference type="OrthoDB" id="9777638at2"/>
<dbReference type="Pfam" id="PF13649">
    <property type="entry name" value="Methyltransf_25"/>
    <property type="match status" value="1"/>
</dbReference>
<dbReference type="GO" id="GO:0008168">
    <property type="term" value="F:methyltransferase activity"/>
    <property type="evidence" value="ECO:0007669"/>
    <property type="project" value="UniProtKB-KW"/>
</dbReference>
<sequence>MTDPQRAGQPDGRTCGEPDGKEALAGLFDRNAPSYERVGVDHFAQLGQRLVAHARLRPGQRVLDVGCGTGAVLVPAARAVGVHGEVTGLDLSAGMVARAREEIARLGLVQARAVQGDAETVSPRDLPVAAGSLDAVLAGICLFFFPRPHVATARYRELLRPGGRLAVSWWGEGDPHWTPVFVASAPYGRAASWHTVGDASPFRSVPAFHALLAEVGFTEVETVEEECVTRFADAEQWWRWLWSTAGRQFWEGVPEDSRPAAEAAVNAELARLTAPDGSLTSRSTVRFTLARRPR</sequence>
<feature type="domain" description="Methyltransferase" evidence="3">
    <location>
        <begin position="62"/>
        <end position="163"/>
    </location>
</feature>
<evidence type="ECO:0000313" key="5">
    <source>
        <dbReference type="Proteomes" id="UP000053429"/>
    </source>
</evidence>
<keyword evidence="1 4" id="KW-0489">Methyltransferase</keyword>
<dbReference type="InterPro" id="IPR041698">
    <property type="entry name" value="Methyltransf_25"/>
</dbReference>
<gene>
    <name evidence="4" type="ORF">AQJ67_42185</name>
</gene>
<dbReference type="STRING" id="661399.AQJ67_42185"/>
<protein>
    <submittedName>
        <fullName evidence="4">Methyltransferase type 11</fullName>
    </submittedName>
</protein>
<dbReference type="AlphaFoldDB" id="A0A101TFF2"/>
<dbReference type="SUPFAM" id="SSF53335">
    <property type="entry name" value="S-adenosyl-L-methionine-dependent methyltransferases"/>
    <property type="match status" value="1"/>
</dbReference>
<dbReference type="PANTHER" id="PTHR43861:SF1">
    <property type="entry name" value="TRANS-ACONITATE 2-METHYLTRANSFERASE"/>
    <property type="match status" value="1"/>
</dbReference>